<evidence type="ECO:0000256" key="2">
    <source>
        <dbReference type="ARBA" id="ARBA00007362"/>
    </source>
</evidence>
<feature type="transmembrane region" description="Helical" evidence="7">
    <location>
        <begin position="65"/>
        <end position="88"/>
    </location>
</feature>
<comment type="subcellular location">
    <subcellularLocation>
        <location evidence="1">Cell membrane</location>
        <topology evidence="1">Multi-pass membrane protein</topology>
    </subcellularLocation>
</comment>
<dbReference type="Pfam" id="PF00892">
    <property type="entry name" value="EamA"/>
    <property type="match status" value="2"/>
</dbReference>
<feature type="transmembrane region" description="Helical" evidence="7">
    <location>
        <begin position="262"/>
        <end position="280"/>
    </location>
</feature>
<feature type="transmembrane region" description="Helical" evidence="7">
    <location>
        <begin position="119"/>
        <end position="137"/>
    </location>
</feature>
<feature type="domain" description="EamA" evidence="8">
    <location>
        <begin position="146"/>
        <end position="277"/>
    </location>
</feature>
<reference evidence="9 10" key="1">
    <citation type="submission" date="2019-03" db="EMBL/GenBank/DDBJ databases">
        <title>Genomic Encyclopedia of Type Strains, Phase IV (KMG-IV): sequencing the most valuable type-strain genomes for metagenomic binning, comparative biology and taxonomic classification.</title>
        <authorList>
            <person name="Goeker M."/>
        </authorList>
    </citation>
    <scope>NUCLEOTIDE SEQUENCE [LARGE SCALE GENOMIC DNA]</scope>
    <source>
        <strain evidence="9 10">DSM 24455</strain>
    </source>
</reference>
<accession>A0A4R7KQ86</accession>
<comment type="caution">
    <text evidence="9">The sequence shown here is derived from an EMBL/GenBank/DDBJ whole genome shotgun (WGS) entry which is preliminary data.</text>
</comment>
<dbReference type="InterPro" id="IPR037185">
    <property type="entry name" value="EmrE-like"/>
</dbReference>
<evidence type="ECO:0000256" key="3">
    <source>
        <dbReference type="ARBA" id="ARBA00022475"/>
    </source>
</evidence>
<dbReference type="EMBL" id="SOAZ01000011">
    <property type="protein sequence ID" value="TDT58435.1"/>
    <property type="molecule type" value="Genomic_DNA"/>
</dbReference>
<evidence type="ECO:0000259" key="8">
    <source>
        <dbReference type="Pfam" id="PF00892"/>
    </source>
</evidence>
<keyword evidence="6 7" id="KW-0472">Membrane</keyword>
<feature type="transmembrane region" description="Helical" evidence="7">
    <location>
        <begin position="143"/>
        <end position="162"/>
    </location>
</feature>
<proteinExistence type="inferred from homology"/>
<evidence type="ECO:0000256" key="4">
    <source>
        <dbReference type="ARBA" id="ARBA00022692"/>
    </source>
</evidence>
<dbReference type="PANTHER" id="PTHR42920">
    <property type="entry name" value="OS03G0707200 PROTEIN-RELATED"/>
    <property type="match status" value="1"/>
</dbReference>
<dbReference type="InterPro" id="IPR051258">
    <property type="entry name" value="Diverse_Substrate_Transporter"/>
</dbReference>
<feature type="transmembrane region" description="Helical" evidence="7">
    <location>
        <begin position="35"/>
        <end position="53"/>
    </location>
</feature>
<dbReference type="AlphaFoldDB" id="A0A4R7KQ86"/>
<keyword evidence="10" id="KW-1185">Reference proteome</keyword>
<evidence type="ECO:0000313" key="10">
    <source>
        <dbReference type="Proteomes" id="UP000295325"/>
    </source>
</evidence>
<protein>
    <submittedName>
        <fullName evidence="9">Threonine/homoserine efflux transporter RhtA</fullName>
    </submittedName>
</protein>
<organism evidence="9 10">
    <name type="scientific">Fonticella tunisiensis</name>
    <dbReference type="NCBI Taxonomy" id="1096341"/>
    <lineage>
        <taxon>Bacteria</taxon>
        <taxon>Bacillati</taxon>
        <taxon>Bacillota</taxon>
        <taxon>Clostridia</taxon>
        <taxon>Eubacteriales</taxon>
        <taxon>Clostridiaceae</taxon>
        <taxon>Fonticella</taxon>
    </lineage>
</organism>
<evidence type="ECO:0000256" key="5">
    <source>
        <dbReference type="ARBA" id="ARBA00022989"/>
    </source>
</evidence>
<gene>
    <name evidence="9" type="ORF">EDD71_11183</name>
</gene>
<dbReference type="GO" id="GO:0005886">
    <property type="term" value="C:plasma membrane"/>
    <property type="evidence" value="ECO:0007669"/>
    <property type="project" value="UniProtKB-SubCell"/>
</dbReference>
<feature type="transmembrane region" description="Helical" evidence="7">
    <location>
        <begin position="236"/>
        <end position="256"/>
    </location>
</feature>
<feature type="transmembrane region" description="Helical" evidence="7">
    <location>
        <begin position="174"/>
        <end position="195"/>
    </location>
</feature>
<dbReference type="PANTHER" id="PTHR42920:SF5">
    <property type="entry name" value="EAMA DOMAIN-CONTAINING PROTEIN"/>
    <property type="match status" value="1"/>
</dbReference>
<dbReference type="InterPro" id="IPR000620">
    <property type="entry name" value="EamA_dom"/>
</dbReference>
<evidence type="ECO:0000256" key="6">
    <source>
        <dbReference type="ARBA" id="ARBA00023136"/>
    </source>
</evidence>
<keyword evidence="3" id="KW-1003">Cell membrane</keyword>
<dbReference type="Proteomes" id="UP000295325">
    <property type="component" value="Unassembled WGS sequence"/>
</dbReference>
<keyword evidence="4 7" id="KW-0812">Transmembrane</keyword>
<dbReference type="OrthoDB" id="9804865at2"/>
<evidence type="ECO:0000313" key="9">
    <source>
        <dbReference type="EMBL" id="TDT58435.1"/>
    </source>
</evidence>
<feature type="transmembrane region" description="Helical" evidence="7">
    <location>
        <begin position="94"/>
        <end position="112"/>
    </location>
</feature>
<keyword evidence="5 7" id="KW-1133">Transmembrane helix</keyword>
<dbReference type="RefSeq" id="WP_133628235.1">
    <property type="nucleotide sequence ID" value="NZ_SOAZ01000011.1"/>
</dbReference>
<sequence>MKRQTKADLSLLGITIVWGASFTLMKEGIKDIPPYTFLAIRYFLGSLVLILFFRNRIRNLNLETLKYGFLIGLALACGSIFQILGLQYTTASKSGFITGLAVIFVPVIMAVLYKKLPGFKAAAGILASLLGLGLLTLNNNTGINGGDILTLFSSVFFAFQIIFVDKYGAKFDSLALTVTEMVVVALFSGILGIFFEGFKVVVTPTSVFSILFTAIFCSALAYWVQMEMQKYTTASHAAVIFLGEPVFSIIIAALFLGEAMTVKMALGAMLILLGMIAVEFSSQ</sequence>
<evidence type="ECO:0000256" key="7">
    <source>
        <dbReference type="SAM" id="Phobius"/>
    </source>
</evidence>
<name>A0A4R7KQ86_9CLOT</name>
<comment type="similarity">
    <text evidence="2">Belongs to the EamA transporter family.</text>
</comment>
<dbReference type="SUPFAM" id="SSF103481">
    <property type="entry name" value="Multidrug resistance efflux transporter EmrE"/>
    <property type="match status" value="2"/>
</dbReference>
<evidence type="ECO:0000256" key="1">
    <source>
        <dbReference type="ARBA" id="ARBA00004651"/>
    </source>
</evidence>
<feature type="transmembrane region" description="Helical" evidence="7">
    <location>
        <begin position="201"/>
        <end position="224"/>
    </location>
</feature>
<feature type="domain" description="EamA" evidence="8">
    <location>
        <begin position="6"/>
        <end position="136"/>
    </location>
</feature>